<evidence type="ECO:0000256" key="1">
    <source>
        <dbReference type="ARBA" id="ARBA00000032"/>
    </source>
</evidence>
<dbReference type="PANTHER" id="PTHR31956:SF8">
    <property type="entry name" value="ACID PHOSPHATASE PHOA (AFU_ORTHOLOGUE AFUA_1G03570)"/>
    <property type="match status" value="1"/>
</dbReference>
<dbReference type="GO" id="GO:0009395">
    <property type="term" value="P:phospholipid catabolic process"/>
    <property type="evidence" value="ECO:0007669"/>
    <property type="project" value="TreeGrafter"/>
</dbReference>
<keyword evidence="3" id="KW-0378">Hydrolase</keyword>
<dbReference type="InterPro" id="IPR017850">
    <property type="entry name" value="Alkaline_phosphatase_core_sf"/>
</dbReference>
<dbReference type="Proteomes" id="UP000094112">
    <property type="component" value="Unassembled WGS sequence"/>
</dbReference>
<accession>A0A1E3PDD6</accession>
<dbReference type="PANTHER" id="PTHR31956">
    <property type="entry name" value="NON-SPECIFIC PHOSPHOLIPASE C4-RELATED"/>
    <property type="match status" value="1"/>
</dbReference>
<keyword evidence="4" id="KW-0472">Membrane</keyword>
<evidence type="ECO:0000256" key="2">
    <source>
        <dbReference type="ARBA" id="ARBA00012646"/>
    </source>
</evidence>
<protein>
    <recommendedName>
        <fullName evidence="2">acid phosphatase</fullName>
        <ecNumber evidence="2">3.1.3.2</ecNumber>
    </recommendedName>
</protein>
<keyword evidence="6" id="KW-1185">Reference proteome</keyword>
<dbReference type="EC" id="3.1.3.2" evidence="2"/>
<keyword evidence="4" id="KW-1133">Transmembrane helix</keyword>
<evidence type="ECO:0000256" key="3">
    <source>
        <dbReference type="ARBA" id="ARBA00022801"/>
    </source>
</evidence>
<dbReference type="Pfam" id="PF04185">
    <property type="entry name" value="Phosphoesterase"/>
    <property type="match status" value="1"/>
</dbReference>
<dbReference type="AlphaFoldDB" id="A0A1E3PDD6"/>
<keyword evidence="4" id="KW-0812">Transmembrane</keyword>
<name>A0A1E3PDD6_WICAA</name>
<dbReference type="STRING" id="683960.A0A1E3PDD6"/>
<dbReference type="RefSeq" id="XP_019042094.1">
    <property type="nucleotide sequence ID" value="XM_019185442.1"/>
</dbReference>
<dbReference type="OrthoDB" id="5135119at2759"/>
<dbReference type="InterPro" id="IPR007312">
    <property type="entry name" value="Phosphoesterase"/>
</dbReference>
<dbReference type="Gene3D" id="3.40.720.10">
    <property type="entry name" value="Alkaline Phosphatase, subunit A"/>
    <property type="match status" value="1"/>
</dbReference>
<feature type="transmembrane region" description="Helical" evidence="4">
    <location>
        <begin position="383"/>
        <end position="405"/>
    </location>
</feature>
<evidence type="ECO:0000256" key="4">
    <source>
        <dbReference type="SAM" id="Phobius"/>
    </source>
</evidence>
<evidence type="ECO:0000313" key="6">
    <source>
        <dbReference type="Proteomes" id="UP000094112"/>
    </source>
</evidence>
<dbReference type="GeneID" id="30202688"/>
<dbReference type="FunFam" id="3.40.720.10:FF:000043">
    <property type="entry name" value="Acid phosphatase PHOa"/>
    <property type="match status" value="1"/>
</dbReference>
<proteinExistence type="predicted"/>
<evidence type="ECO:0000313" key="5">
    <source>
        <dbReference type="EMBL" id="ODQ62887.1"/>
    </source>
</evidence>
<gene>
    <name evidence="5" type="ORF">WICANDRAFT_82795</name>
</gene>
<dbReference type="GO" id="GO:0003993">
    <property type="term" value="F:acid phosphatase activity"/>
    <property type="evidence" value="ECO:0007669"/>
    <property type="project" value="UniProtKB-EC"/>
</dbReference>
<sequence length="406" mass="45051">MHPTHHPKATAIAETAKTAETNHKTSTVAGKAFDRFLVIWLENTDFDKAAESDGLSYLAKEGITLDNYWAVTHPSEPNYMAAVAGDYFALDDDRFISMPKNVSTVVDLLDTKNISWGEYQEHLPYTGFEGFNYSNQETYANDYVRKHNPLVIYESVTDDKENLKNIKNFTQFQEDLENHTLPQWAFITPNMTNDGHDTTINVAATWSKNFLEPLLQNEYLMNNTLILLTFDENENYKLKNRVFAVLLGGAVPDELKGTIDHTFYDHYSEISTVEANWDLPNLGRHDANANVFQIVANKTGIQNKEVDTTYLVNNHTYVGYLNDDTVQLPAPNVSAIGVNGNGVLDSIKSQWSDVFAKQQSDGYFKSSTTTLVTGSIGDATTTAMGALVSGSAGVSALIAFGLALLI</sequence>
<dbReference type="EMBL" id="KV454208">
    <property type="protein sequence ID" value="ODQ62887.1"/>
    <property type="molecule type" value="Genomic_DNA"/>
</dbReference>
<comment type="catalytic activity">
    <reaction evidence="1">
        <text>a phosphate monoester + H2O = an alcohol + phosphate</text>
        <dbReference type="Rhea" id="RHEA:15017"/>
        <dbReference type="ChEBI" id="CHEBI:15377"/>
        <dbReference type="ChEBI" id="CHEBI:30879"/>
        <dbReference type="ChEBI" id="CHEBI:43474"/>
        <dbReference type="ChEBI" id="CHEBI:67140"/>
        <dbReference type="EC" id="3.1.3.2"/>
    </reaction>
</comment>
<organism evidence="5 6">
    <name type="scientific">Wickerhamomyces anomalus (strain ATCC 58044 / CBS 1984 / NCYC 433 / NRRL Y-366-8)</name>
    <name type="common">Yeast</name>
    <name type="synonym">Hansenula anomala</name>
    <dbReference type="NCBI Taxonomy" id="683960"/>
    <lineage>
        <taxon>Eukaryota</taxon>
        <taxon>Fungi</taxon>
        <taxon>Dikarya</taxon>
        <taxon>Ascomycota</taxon>
        <taxon>Saccharomycotina</taxon>
        <taxon>Saccharomycetes</taxon>
        <taxon>Phaffomycetales</taxon>
        <taxon>Wickerhamomycetaceae</taxon>
        <taxon>Wickerhamomyces</taxon>
    </lineage>
</organism>
<reference evidence="5 6" key="1">
    <citation type="journal article" date="2016" name="Proc. Natl. Acad. Sci. U.S.A.">
        <title>Comparative genomics of biotechnologically important yeasts.</title>
        <authorList>
            <person name="Riley R."/>
            <person name="Haridas S."/>
            <person name="Wolfe K.H."/>
            <person name="Lopes M.R."/>
            <person name="Hittinger C.T."/>
            <person name="Goeker M."/>
            <person name="Salamov A.A."/>
            <person name="Wisecaver J.H."/>
            <person name="Long T.M."/>
            <person name="Calvey C.H."/>
            <person name="Aerts A.L."/>
            <person name="Barry K.W."/>
            <person name="Choi C."/>
            <person name="Clum A."/>
            <person name="Coughlan A.Y."/>
            <person name="Deshpande S."/>
            <person name="Douglass A.P."/>
            <person name="Hanson S.J."/>
            <person name="Klenk H.-P."/>
            <person name="LaButti K.M."/>
            <person name="Lapidus A."/>
            <person name="Lindquist E.A."/>
            <person name="Lipzen A.M."/>
            <person name="Meier-Kolthoff J.P."/>
            <person name="Ohm R.A."/>
            <person name="Otillar R.P."/>
            <person name="Pangilinan J.L."/>
            <person name="Peng Y."/>
            <person name="Rokas A."/>
            <person name="Rosa C.A."/>
            <person name="Scheuner C."/>
            <person name="Sibirny A.A."/>
            <person name="Slot J.C."/>
            <person name="Stielow J.B."/>
            <person name="Sun H."/>
            <person name="Kurtzman C.P."/>
            <person name="Blackwell M."/>
            <person name="Grigoriev I.V."/>
            <person name="Jeffries T.W."/>
        </authorList>
    </citation>
    <scope>NUCLEOTIDE SEQUENCE [LARGE SCALE GENOMIC DNA]</scope>
    <source>
        <strain evidence="6">ATCC 58044 / CBS 1984 / NCYC 433 / NRRL Y-366-8</strain>
    </source>
</reference>